<reference evidence="3" key="1">
    <citation type="journal article" date="2019" name="Int. J. Syst. Evol. Microbiol.">
        <title>The Global Catalogue of Microorganisms (GCM) 10K type strain sequencing project: providing services to taxonomists for standard genome sequencing and annotation.</title>
        <authorList>
            <consortium name="The Broad Institute Genomics Platform"/>
            <consortium name="The Broad Institute Genome Sequencing Center for Infectious Disease"/>
            <person name="Wu L."/>
            <person name="Ma J."/>
        </authorList>
    </citation>
    <scope>NUCLEOTIDE SEQUENCE [LARGE SCALE GENOMIC DNA]</scope>
    <source>
        <strain evidence="3">NBRC 102122</strain>
    </source>
</reference>
<dbReference type="Gene3D" id="3.90.105.50">
    <property type="match status" value="1"/>
</dbReference>
<evidence type="ECO:0000259" key="1">
    <source>
        <dbReference type="Pfam" id="PF12728"/>
    </source>
</evidence>
<dbReference type="Pfam" id="PF12728">
    <property type="entry name" value="HTH_17"/>
    <property type="match status" value="1"/>
</dbReference>
<organism evidence="2 3">
    <name type="scientific">Shinella yambaruensis</name>
    <dbReference type="NCBI Taxonomy" id="415996"/>
    <lineage>
        <taxon>Bacteria</taxon>
        <taxon>Pseudomonadati</taxon>
        <taxon>Pseudomonadota</taxon>
        <taxon>Alphaproteobacteria</taxon>
        <taxon>Hyphomicrobiales</taxon>
        <taxon>Rhizobiaceae</taxon>
        <taxon>Shinella</taxon>
    </lineage>
</organism>
<accession>A0ABQ5ZGJ8</accession>
<sequence length="58" mass="6312">MTKIAVTLPEAVALSGIGRTKLYELFKDGALKPRKVGTRTLIIVEELEAYLKNLPVAA</sequence>
<name>A0ABQ5ZGJ8_9HYPH</name>
<dbReference type="Proteomes" id="UP001156702">
    <property type="component" value="Unassembled WGS sequence"/>
</dbReference>
<comment type="caution">
    <text evidence="2">The sequence shown here is derived from an EMBL/GenBank/DDBJ whole genome shotgun (WGS) entry which is preliminary data.</text>
</comment>
<dbReference type="InterPro" id="IPR041657">
    <property type="entry name" value="HTH_17"/>
</dbReference>
<evidence type="ECO:0000313" key="3">
    <source>
        <dbReference type="Proteomes" id="UP001156702"/>
    </source>
</evidence>
<keyword evidence="3" id="KW-1185">Reference proteome</keyword>
<gene>
    <name evidence="2" type="ORF">GCM10007923_10890</name>
</gene>
<protein>
    <recommendedName>
        <fullName evidence="1">Helix-turn-helix domain-containing protein</fullName>
    </recommendedName>
</protein>
<dbReference type="EMBL" id="BSOP01000007">
    <property type="protein sequence ID" value="GLR49884.1"/>
    <property type="molecule type" value="Genomic_DNA"/>
</dbReference>
<dbReference type="RefSeq" id="WP_244770055.1">
    <property type="nucleotide sequence ID" value="NZ_BSOP01000007.1"/>
</dbReference>
<proteinExistence type="predicted"/>
<feature type="domain" description="Helix-turn-helix" evidence="1">
    <location>
        <begin position="7"/>
        <end position="53"/>
    </location>
</feature>
<dbReference type="InterPro" id="IPR038148">
    <property type="entry name" value="Tn1545/Tn916_Xis"/>
</dbReference>
<evidence type="ECO:0000313" key="2">
    <source>
        <dbReference type="EMBL" id="GLR49884.1"/>
    </source>
</evidence>